<dbReference type="GO" id="GO:0003735">
    <property type="term" value="F:structural constituent of ribosome"/>
    <property type="evidence" value="ECO:0007669"/>
    <property type="project" value="InterPro"/>
</dbReference>
<dbReference type="Gene3D" id="4.10.640.10">
    <property type="entry name" value="Ribosomal protein S18"/>
    <property type="match status" value="1"/>
</dbReference>
<comment type="function">
    <text evidence="4">Binds as a heterodimer with protein bS6 to the central domain of the 16S rRNA, where it helps stabilize the platform of the 30S subunit.</text>
</comment>
<dbReference type="Pfam" id="PF01084">
    <property type="entry name" value="Ribosomal_S18"/>
    <property type="match status" value="1"/>
</dbReference>
<protein>
    <recommendedName>
        <fullName evidence="4">Small ribosomal subunit protein bS18</fullName>
    </recommendedName>
</protein>
<dbReference type="GeneID" id="57134535"/>
<dbReference type="STRING" id="48003.BLA55_03050"/>
<keyword evidence="3 4" id="KW-0687">Ribonucleoprotein</keyword>
<dbReference type="KEGG" id="mpul:BLA55_03050"/>
<reference evidence="7" key="1">
    <citation type="submission" date="2016-10" db="EMBL/GenBank/DDBJ databases">
        <authorList>
            <person name="Beylefeld A."/>
            <person name="Abolnik C."/>
        </authorList>
    </citation>
    <scope>NUCLEOTIDE SEQUENCE [LARGE SCALE GENOMIC DNA]</scope>
    <source>
        <strain evidence="7">B359_6</strain>
    </source>
</reference>
<dbReference type="HAMAP" id="MF_00270">
    <property type="entry name" value="Ribosomal_bS18"/>
    <property type="match status" value="1"/>
</dbReference>
<dbReference type="NCBIfam" id="TIGR00165">
    <property type="entry name" value="S18"/>
    <property type="match status" value="1"/>
</dbReference>
<dbReference type="PANTHER" id="PTHR13479:SF40">
    <property type="entry name" value="SMALL RIBOSOMAL SUBUNIT PROTEIN BS18M"/>
    <property type="match status" value="1"/>
</dbReference>
<proteinExistence type="inferred from homology"/>
<organism evidence="6 7">
    <name type="scientific">Mycoplasmopsis pullorum</name>
    <dbReference type="NCBI Taxonomy" id="48003"/>
    <lineage>
        <taxon>Bacteria</taxon>
        <taxon>Bacillati</taxon>
        <taxon>Mycoplasmatota</taxon>
        <taxon>Mycoplasmoidales</taxon>
        <taxon>Metamycoplasmataceae</taxon>
        <taxon>Mycoplasmopsis</taxon>
    </lineage>
</organism>
<evidence type="ECO:0000313" key="7">
    <source>
        <dbReference type="Proteomes" id="UP000184322"/>
    </source>
</evidence>
<dbReference type="SUPFAM" id="SSF46911">
    <property type="entry name" value="Ribosomal protein S18"/>
    <property type="match status" value="1"/>
</dbReference>
<evidence type="ECO:0000256" key="4">
    <source>
        <dbReference type="HAMAP-Rule" id="MF_00270"/>
    </source>
</evidence>
<dbReference type="GO" id="GO:0070181">
    <property type="term" value="F:small ribosomal subunit rRNA binding"/>
    <property type="evidence" value="ECO:0007669"/>
    <property type="project" value="TreeGrafter"/>
</dbReference>
<evidence type="ECO:0000256" key="1">
    <source>
        <dbReference type="ARBA" id="ARBA00005589"/>
    </source>
</evidence>
<evidence type="ECO:0000256" key="2">
    <source>
        <dbReference type="ARBA" id="ARBA00022980"/>
    </source>
</evidence>
<dbReference type="OrthoDB" id="9812008at2"/>
<dbReference type="PANTHER" id="PTHR13479">
    <property type="entry name" value="30S RIBOSOMAL PROTEIN S18"/>
    <property type="match status" value="1"/>
</dbReference>
<dbReference type="InterPro" id="IPR036870">
    <property type="entry name" value="Ribosomal_bS18_sf"/>
</dbReference>
<dbReference type="GO" id="GO:0006412">
    <property type="term" value="P:translation"/>
    <property type="evidence" value="ECO:0007669"/>
    <property type="project" value="UniProtKB-UniRule"/>
</dbReference>
<keyword evidence="4" id="KW-0699">rRNA-binding</keyword>
<comment type="similarity">
    <text evidence="1 4 5">Belongs to the bacterial ribosomal protein bS18 family.</text>
</comment>
<dbReference type="GO" id="GO:0022627">
    <property type="term" value="C:cytosolic small ribosomal subunit"/>
    <property type="evidence" value="ECO:0007669"/>
    <property type="project" value="TreeGrafter"/>
</dbReference>
<keyword evidence="2 4" id="KW-0689">Ribosomal protein</keyword>
<dbReference type="EMBL" id="CP017813">
    <property type="protein sequence ID" value="APJ38615.1"/>
    <property type="molecule type" value="Genomic_DNA"/>
</dbReference>
<dbReference type="PRINTS" id="PR00974">
    <property type="entry name" value="RIBOSOMALS18"/>
</dbReference>
<dbReference type="Proteomes" id="UP000184322">
    <property type="component" value="Chromosome"/>
</dbReference>
<sequence length="84" mass="9698">MAFIKNKKGFSRRKVCEFCESKQEYVDYKNTEVLKKYINATGQIKPAGATGTCAKHQRKVSTAIKRARFIALLPYTIIRVRTQR</sequence>
<evidence type="ECO:0000256" key="3">
    <source>
        <dbReference type="ARBA" id="ARBA00023274"/>
    </source>
</evidence>
<accession>A0A1L4FSL9</accession>
<evidence type="ECO:0000313" key="6">
    <source>
        <dbReference type="EMBL" id="APJ38615.1"/>
    </source>
</evidence>
<name>A0A1L4FSL9_9BACT</name>
<evidence type="ECO:0000256" key="5">
    <source>
        <dbReference type="RuleBase" id="RU003910"/>
    </source>
</evidence>
<dbReference type="InterPro" id="IPR001648">
    <property type="entry name" value="Ribosomal_bS18"/>
</dbReference>
<dbReference type="AlphaFoldDB" id="A0A1L4FSL9"/>
<dbReference type="RefSeq" id="WP_073372618.1">
    <property type="nucleotide sequence ID" value="NZ_CP017813.1"/>
</dbReference>
<comment type="subunit">
    <text evidence="4">Part of the 30S ribosomal subunit. Forms a tight heterodimer with protein bS6.</text>
</comment>
<keyword evidence="7" id="KW-1185">Reference proteome</keyword>
<gene>
    <name evidence="4" type="primary">rpsR</name>
    <name evidence="6" type="ORF">BLA55_03050</name>
</gene>
<keyword evidence="4" id="KW-0694">RNA-binding</keyword>